<evidence type="ECO:0000313" key="2">
    <source>
        <dbReference type="Proteomes" id="UP000054321"/>
    </source>
</evidence>
<dbReference type="STRING" id="913774.A0A0C3HLG0"/>
<proteinExistence type="predicted"/>
<dbReference type="HOGENOM" id="CLU_045155_1_1_1"/>
<evidence type="ECO:0000313" key="1">
    <source>
        <dbReference type="EMBL" id="KIN03142.1"/>
    </source>
</evidence>
<name>A0A0C3HLG0_OIDMZ</name>
<dbReference type="PANTHER" id="PTHR41677:SF1">
    <property type="entry name" value="FE2OG DIOXYGENASE DOMAIN-CONTAINING PROTEIN"/>
    <property type="match status" value="1"/>
</dbReference>
<reference evidence="2" key="2">
    <citation type="submission" date="2015-01" db="EMBL/GenBank/DDBJ databases">
        <title>Evolutionary Origins and Diversification of the Mycorrhizal Mutualists.</title>
        <authorList>
            <consortium name="DOE Joint Genome Institute"/>
            <consortium name="Mycorrhizal Genomics Consortium"/>
            <person name="Kohler A."/>
            <person name="Kuo A."/>
            <person name="Nagy L.G."/>
            <person name="Floudas D."/>
            <person name="Copeland A."/>
            <person name="Barry K.W."/>
            <person name="Cichocki N."/>
            <person name="Veneault-Fourrey C."/>
            <person name="LaButti K."/>
            <person name="Lindquist E.A."/>
            <person name="Lipzen A."/>
            <person name="Lundell T."/>
            <person name="Morin E."/>
            <person name="Murat C."/>
            <person name="Riley R."/>
            <person name="Ohm R."/>
            <person name="Sun H."/>
            <person name="Tunlid A."/>
            <person name="Henrissat B."/>
            <person name="Grigoriev I.V."/>
            <person name="Hibbett D.S."/>
            <person name="Martin F."/>
        </authorList>
    </citation>
    <scope>NUCLEOTIDE SEQUENCE [LARGE SCALE GENOMIC DNA]</scope>
    <source>
        <strain evidence="2">Zn</strain>
    </source>
</reference>
<reference evidence="1 2" key="1">
    <citation type="submission" date="2014-04" db="EMBL/GenBank/DDBJ databases">
        <authorList>
            <consortium name="DOE Joint Genome Institute"/>
            <person name="Kuo A."/>
            <person name="Martino E."/>
            <person name="Perotto S."/>
            <person name="Kohler A."/>
            <person name="Nagy L.G."/>
            <person name="Floudas D."/>
            <person name="Copeland A."/>
            <person name="Barry K.W."/>
            <person name="Cichocki N."/>
            <person name="Veneault-Fourrey C."/>
            <person name="LaButti K."/>
            <person name="Lindquist E.A."/>
            <person name="Lipzen A."/>
            <person name="Lundell T."/>
            <person name="Morin E."/>
            <person name="Murat C."/>
            <person name="Sun H."/>
            <person name="Tunlid A."/>
            <person name="Henrissat B."/>
            <person name="Grigoriev I.V."/>
            <person name="Hibbett D.S."/>
            <person name="Martin F."/>
            <person name="Nordberg H.P."/>
            <person name="Cantor M.N."/>
            <person name="Hua S.X."/>
        </authorList>
    </citation>
    <scope>NUCLEOTIDE SEQUENCE [LARGE SCALE GENOMIC DNA]</scope>
    <source>
        <strain evidence="1 2">Zn</strain>
    </source>
</reference>
<dbReference type="InParanoid" id="A0A0C3HLG0"/>
<dbReference type="EMBL" id="KN832874">
    <property type="protein sequence ID" value="KIN03142.1"/>
    <property type="molecule type" value="Genomic_DNA"/>
</dbReference>
<dbReference type="OrthoDB" id="10256055at2759"/>
<sequence>MQSPGAYHPPTKKFSLHDLKLKPKPTSTEIAATVPFPILSQEGVRAYRRSLFQANVLKNCASSPYPGTLVLRNAAEHSKFINDFWTHPVTCRIVSEAAGVPLSIIMRTEIGHTNIQGHGSTVDEMLVELSVEPDATKTELTEEEKAYDPLVGESIIPWHYDSFPYVEGPAIGWAVVLQGGEVQHLATRGLGVKERISTITSYRADIPQLYDSSHISNIRPYSDLQVLYKEWTQYRLRKMKSEIESLELQIVNSCGPVDVSQVHEFAEQQIAYLKRTARQLIPYEHQKSQLSRFGRLRIFRAANVWEKAEMLPTFDDLAYGASSIGWRPDSPLWLDLAESLVEIERGKELESQTGNFKWEKKRKFSMGDELLRQGLAEMFLDWLDFTGLYQLVQI</sequence>
<dbReference type="AlphaFoldDB" id="A0A0C3HLG0"/>
<dbReference type="PANTHER" id="PTHR41677">
    <property type="entry name" value="YALI0B19030P"/>
    <property type="match status" value="1"/>
</dbReference>
<gene>
    <name evidence="1" type="ORF">OIDMADRAFT_144194</name>
</gene>
<accession>A0A0C3HLG0</accession>
<organism evidence="1 2">
    <name type="scientific">Oidiodendron maius (strain Zn)</name>
    <dbReference type="NCBI Taxonomy" id="913774"/>
    <lineage>
        <taxon>Eukaryota</taxon>
        <taxon>Fungi</taxon>
        <taxon>Dikarya</taxon>
        <taxon>Ascomycota</taxon>
        <taxon>Pezizomycotina</taxon>
        <taxon>Leotiomycetes</taxon>
        <taxon>Leotiomycetes incertae sedis</taxon>
        <taxon>Myxotrichaceae</taxon>
        <taxon>Oidiodendron</taxon>
    </lineage>
</organism>
<dbReference type="Proteomes" id="UP000054321">
    <property type="component" value="Unassembled WGS sequence"/>
</dbReference>
<protein>
    <submittedName>
        <fullName evidence="1">Uncharacterized protein</fullName>
    </submittedName>
</protein>
<keyword evidence="2" id="KW-1185">Reference proteome</keyword>